<protein>
    <submittedName>
        <fullName evidence="2">Uncharacterized protein</fullName>
    </submittedName>
</protein>
<evidence type="ECO:0000313" key="3">
    <source>
        <dbReference type="Proteomes" id="UP000481861"/>
    </source>
</evidence>
<proteinExistence type="predicted"/>
<accession>A0A7C8IQU2</accession>
<evidence type="ECO:0000313" key="2">
    <source>
        <dbReference type="EMBL" id="KAF2877867.1"/>
    </source>
</evidence>
<dbReference type="EMBL" id="JAADJZ010000001">
    <property type="protein sequence ID" value="KAF2877867.1"/>
    <property type="molecule type" value="Genomic_DNA"/>
</dbReference>
<reference evidence="2 3" key="1">
    <citation type="submission" date="2020-01" db="EMBL/GenBank/DDBJ databases">
        <authorList>
            <consortium name="DOE Joint Genome Institute"/>
            <person name="Haridas S."/>
            <person name="Albert R."/>
            <person name="Binder M."/>
            <person name="Bloem J."/>
            <person name="Labutti K."/>
            <person name="Salamov A."/>
            <person name="Andreopoulos B."/>
            <person name="Baker S.E."/>
            <person name="Barry K."/>
            <person name="Bills G."/>
            <person name="Bluhm B.H."/>
            <person name="Cannon C."/>
            <person name="Castanera R."/>
            <person name="Culley D.E."/>
            <person name="Daum C."/>
            <person name="Ezra D."/>
            <person name="Gonzalez J.B."/>
            <person name="Henrissat B."/>
            <person name="Kuo A."/>
            <person name="Liang C."/>
            <person name="Lipzen A."/>
            <person name="Lutzoni F."/>
            <person name="Magnuson J."/>
            <person name="Mondo S."/>
            <person name="Nolan M."/>
            <person name="Ohm R."/>
            <person name="Pangilinan J."/>
            <person name="Park H.-J.H."/>
            <person name="Ramirez L."/>
            <person name="Alfaro M."/>
            <person name="Sun H."/>
            <person name="Tritt A."/>
            <person name="Yoshinaga Y."/>
            <person name="Zwiers L.-H.L."/>
            <person name="Turgeon B.G."/>
            <person name="Goodwin S.B."/>
            <person name="Spatafora J.W."/>
            <person name="Crous P.W."/>
            <person name="Grigoriev I.V."/>
        </authorList>
    </citation>
    <scope>NUCLEOTIDE SEQUENCE [LARGE SCALE GENOMIC DNA]</scope>
    <source>
        <strain evidence="2 3">CBS 611.86</strain>
    </source>
</reference>
<feature type="compositionally biased region" description="Basic and acidic residues" evidence="1">
    <location>
        <begin position="194"/>
        <end position="208"/>
    </location>
</feature>
<feature type="region of interest" description="Disordered" evidence="1">
    <location>
        <begin position="94"/>
        <end position="115"/>
    </location>
</feature>
<name>A0A7C8IQU2_9PLEO</name>
<feature type="region of interest" description="Disordered" evidence="1">
    <location>
        <begin position="176"/>
        <end position="240"/>
    </location>
</feature>
<feature type="region of interest" description="Disordered" evidence="1">
    <location>
        <begin position="24"/>
        <end position="54"/>
    </location>
</feature>
<comment type="caution">
    <text evidence="2">The sequence shown here is derived from an EMBL/GenBank/DDBJ whole genome shotgun (WGS) entry which is preliminary data.</text>
</comment>
<dbReference type="Proteomes" id="UP000481861">
    <property type="component" value="Unassembled WGS sequence"/>
</dbReference>
<organism evidence="2 3">
    <name type="scientific">Massariosphaeria phaeospora</name>
    <dbReference type="NCBI Taxonomy" id="100035"/>
    <lineage>
        <taxon>Eukaryota</taxon>
        <taxon>Fungi</taxon>
        <taxon>Dikarya</taxon>
        <taxon>Ascomycota</taxon>
        <taxon>Pezizomycotina</taxon>
        <taxon>Dothideomycetes</taxon>
        <taxon>Pleosporomycetidae</taxon>
        <taxon>Pleosporales</taxon>
        <taxon>Pleosporales incertae sedis</taxon>
        <taxon>Massariosphaeria</taxon>
    </lineage>
</organism>
<keyword evidence="3" id="KW-1185">Reference proteome</keyword>
<dbReference type="AlphaFoldDB" id="A0A7C8IQU2"/>
<feature type="compositionally biased region" description="Polar residues" evidence="1">
    <location>
        <begin position="94"/>
        <end position="107"/>
    </location>
</feature>
<gene>
    <name evidence="2" type="ORF">BDV95DRAFT_588884</name>
</gene>
<sequence length="240" mass="26000">MLSKLNMISHPLAAELIPGAPWLSDRKLGPQRQRPTPACSNTQRARPSRRQSWRRRCEEGYGVGVDLSACRQSRLVQVQCGLFLNRSTATVHATTGHPQTLTTSPQRPSAGGTGRCADVAQIARRLSGARLWPASAVDGSGRQAAAAPSGSESAGRTRRLAVWGWAREKAHLQRARGGRLASERHSGLLGSRPAGRDRLAGQPQERRILQLGEQPVEAEHASERGAWLEGSGDSRLGRDY</sequence>
<evidence type="ECO:0000256" key="1">
    <source>
        <dbReference type="SAM" id="MobiDB-lite"/>
    </source>
</evidence>